<dbReference type="Proteomes" id="UP000516437">
    <property type="component" value="Chromosome 5"/>
</dbReference>
<reference evidence="1 2" key="1">
    <citation type="journal article" date="2019" name="Plant Biotechnol. J.">
        <title>The red bayberry genome and genetic basis of sex determination.</title>
        <authorList>
            <person name="Jia H.M."/>
            <person name="Jia H.J."/>
            <person name="Cai Q.L."/>
            <person name="Wang Y."/>
            <person name="Zhao H.B."/>
            <person name="Yang W.F."/>
            <person name="Wang G.Y."/>
            <person name="Li Y.H."/>
            <person name="Zhan D.L."/>
            <person name="Shen Y.T."/>
            <person name="Niu Q.F."/>
            <person name="Chang L."/>
            <person name="Qiu J."/>
            <person name="Zhao L."/>
            <person name="Xie H.B."/>
            <person name="Fu W.Y."/>
            <person name="Jin J."/>
            <person name="Li X.W."/>
            <person name="Jiao Y."/>
            <person name="Zhou C.C."/>
            <person name="Tu T."/>
            <person name="Chai C.Y."/>
            <person name="Gao J.L."/>
            <person name="Fan L.J."/>
            <person name="van de Weg E."/>
            <person name="Wang J.Y."/>
            <person name="Gao Z.S."/>
        </authorList>
    </citation>
    <scope>NUCLEOTIDE SEQUENCE [LARGE SCALE GENOMIC DNA]</scope>
    <source>
        <tissue evidence="1">Leaves</tissue>
    </source>
</reference>
<proteinExistence type="predicted"/>
<organism evidence="1 2">
    <name type="scientific">Morella rubra</name>
    <name type="common">Chinese bayberry</name>
    <dbReference type="NCBI Taxonomy" id="262757"/>
    <lineage>
        <taxon>Eukaryota</taxon>
        <taxon>Viridiplantae</taxon>
        <taxon>Streptophyta</taxon>
        <taxon>Embryophyta</taxon>
        <taxon>Tracheophyta</taxon>
        <taxon>Spermatophyta</taxon>
        <taxon>Magnoliopsida</taxon>
        <taxon>eudicotyledons</taxon>
        <taxon>Gunneridae</taxon>
        <taxon>Pentapetalae</taxon>
        <taxon>rosids</taxon>
        <taxon>fabids</taxon>
        <taxon>Fagales</taxon>
        <taxon>Myricaceae</taxon>
        <taxon>Morella</taxon>
    </lineage>
</organism>
<evidence type="ECO:0000313" key="1">
    <source>
        <dbReference type="EMBL" id="KAB1213553.1"/>
    </source>
</evidence>
<comment type="caution">
    <text evidence="1">The sequence shown here is derived from an EMBL/GenBank/DDBJ whole genome shotgun (WGS) entry which is preliminary data.</text>
</comment>
<accession>A0A6A1VLE1</accession>
<protein>
    <submittedName>
        <fullName evidence="1">Uncharacterized protein</fullName>
    </submittedName>
</protein>
<name>A0A6A1VLE1_9ROSI</name>
<dbReference type="EMBL" id="RXIC02000023">
    <property type="protein sequence ID" value="KAB1213553.1"/>
    <property type="molecule type" value="Genomic_DNA"/>
</dbReference>
<sequence>MEHLSGALHISKLENAINAGEASLNDKKNLHKLVLDRSGRDVSNVQGLKTRVLSPQSKDEILLLLNRSLEGQKEE</sequence>
<keyword evidence="2" id="KW-1185">Reference proteome</keyword>
<evidence type="ECO:0000313" key="2">
    <source>
        <dbReference type="Proteomes" id="UP000516437"/>
    </source>
</evidence>
<gene>
    <name evidence="1" type="ORF">CJ030_MR5G010484</name>
</gene>
<dbReference type="AlphaFoldDB" id="A0A6A1VLE1"/>